<reference evidence="2 3" key="1">
    <citation type="journal article" date="2017" name="Gigascience">
        <title>Genome sequence of the small brown planthopper, Laodelphax striatellus.</title>
        <authorList>
            <person name="Zhu J."/>
            <person name="Jiang F."/>
            <person name="Wang X."/>
            <person name="Yang P."/>
            <person name="Bao Y."/>
            <person name="Zhao W."/>
            <person name="Wang W."/>
            <person name="Lu H."/>
            <person name="Wang Q."/>
            <person name="Cui N."/>
            <person name="Li J."/>
            <person name="Chen X."/>
            <person name="Luo L."/>
            <person name="Yu J."/>
            <person name="Kang L."/>
            <person name="Cui F."/>
        </authorList>
    </citation>
    <scope>NUCLEOTIDE SEQUENCE [LARGE SCALE GENOMIC DNA]</scope>
    <source>
        <strain evidence="2">Lst14</strain>
    </source>
</reference>
<comment type="caution">
    <text evidence="2">The sequence shown here is derived from an EMBL/GenBank/DDBJ whole genome shotgun (WGS) entry which is preliminary data.</text>
</comment>
<protein>
    <submittedName>
        <fullName evidence="2">Uncharacterized protein</fullName>
    </submittedName>
</protein>
<feature type="transmembrane region" description="Helical" evidence="1">
    <location>
        <begin position="67"/>
        <end position="92"/>
    </location>
</feature>
<dbReference type="AlphaFoldDB" id="A0A482WKK9"/>
<dbReference type="SMR" id="A0A482WKK9"/>
<keyword evidence="1" id="KW-1133">Transmembrane helix</keyword>
<keyword evidence="1" id="KW-0812">Transmembrane</keyword>
<dbReference type="Proteomes" id="UP000291343">
    <property type="component" value="Unassembled WGS sequence"/>
</dbReference>
<sequence>MNGCTVITGNAASPAAVVTVDKLATMDEQQLHIRENPLSQVGNTGGASLATAHQRRNVGLLSRRPPIISFFLIIVLMLVILMLGILLLVAVARIECPSKMTLSAMQKAAKPEVCLTESCVRT</sequence>
<feature type="non-terminal residue" evidence="2">
    <location>
        <position position="122"/>
    </location>
</feature>
<evidence type="ECO:0000256" key="1">
    <source>
        <dbReference type="SAM" id="Phobius"/>
    </source>
</evidence>
<name>A0A482WKK9_LAOST</name>
<keyword evidence="3" id="KW-1185">Reference proteome</keyword>
<accession>A0A482WKK9</accession>
<organism evidence="2 3">
    <name type="scientific">Laodelphax striatellus</name>
    <name type="common">Small brown planthopper</name>
    <name type="synonym">Delphax striatella</name>
    <dbReference type="NCBI Taxonomy" id="195883"/>
    <lineage>
        <taxon>Eukaryota</taxon>
        <taxon>Metazoa</taxon>
        <taxon>Ecdysozoa</taxon>
        <taxon>Arthropoda</taxon>
        <taxon>Hexapoda</taxon>
        <taxon>Insecta</taxon>
        <taxon>Pterygota</taxon>
        <taxon>Neoptera</taxon>
        <taxon>Paraneoptera</taxon>
        <taxon>Hemiptera</taxon>
        <taxon>Auchenorrhyncha</taxon>
        <taxon>Fulgoroidea</taxon>
        <taxon>Delphacidae</taxon>
        <taxon>Criomorphinae</taxon>
        <taxon>Laodelphax</taxon>
    </lineage>
</organism>
<dbReference type="InParanoid" id="A0A482WKK9"/>
<keyword evidence="1" id="KW-0472">Membrane</keyword>
<evidence type="ECO:0000313" key="2">
    <source>
        <dbReference type="EMBL" id="RZF33792.1"/>
    </source>
</evidence>
<dbReference type="EMBL" id="QKKF02033264">
    <property type="protein sequence ID" value="RZF33792.1"/>
    <property type="molecule type" value="Genomic_DNA"/>
</dbReference>
<proteinExistence type="predicted"/>
<evidence type="ECO:0000313" key="3">
    <source>
        <dbReference type="Proteomes" id="UP000291343"/>
    </source>
</evidence>
<gene>
    <name evidence="2" type="ORF">LSTR_LSTR012010</name>
</gene>